<dbReference type="AlphaFoldDB" id="A0A1M5XIQ4"/>
<dbReference type="SUPFAM" id="SSF89155">
    <property type="entry name" value="TorD-like"/>
    <property type="match status" value="1"/>
</dbReference>
<dbReference type="Pfam" id="PF02613">
    <property type="entry name" value="Nitrate_red_del"/>
    <property type="match status" value="1"/>
</dbReference>
<accession>A0A1M5XIQ4</accession>
<keyword evidence="3" id="KW-0500">Molybdenum</keyword>
<evidence type="ECO:0000259" key="8">
    <source>
        <dbReference type="PROSITE" id="PS51669"/>
    </source>
</evidence>
<comment type="similarity">
    <text evidence="2">Belongs to the prokaryotic molybdopterin-containing oxidoreductase family.</text>
</comment>
<dbReference type="GO" id="GO:0043546">
    <property type="term" value="F:molybdopterin cofactor binding"/>
    <property type="evidence" value="ECO:0007669"/>
    <property type="project" value="InterPro"/>
</dbReference>
<evidence type="ECO:0000313" key="9">
    <source>
        <dbReference type="EMBL" id="SHH99512.1"/>
    </source>
</evidence>
<dbReference type="InterPro" id="IPR036411">
    <property type="entry name" value="TorD-like_sf"/>
</dbReference>
<reference evidence="9 10" key="1">
    <citation type="submission" date="2016-11" db="EMBL/GenBank/DDBJ databases">
        <authorList>
            <person name="Jaros S."/>
            <person name="Januszkiewicz K."/>
            <person name="Wedrychowicz H."/>
        </authorList>
    </citation>
    <scope>NUCLEOTIDE SEQUENCE [LARGE SCALE GENOMIC DNA]</scope>
    <source>
        <strain evidence="9 10">DSM 10068</strain>
    </source>
</reference>
<dbReference type="GO" id="GO:0009389">
    <property type="term" value="F:dimethyl sulfoxide reductase activity"/>
    <property type="evidence" value="ECO:0007669"/>
    <property type="project" value="InterPro"/>
</dbReference>
<sequence length="975" mass="107190">MAHPSKSVIDYRAEHYRFFALSFLYKPSRALVRHFLSVAAGAQTGDDRPDVAALCKALSGAAALDDKGWAALGGEYSALFEGTDGRFLPLWESSFIERGVLLNETTRRVKQHYRRRGVRLRAASCQLEDHIGVETAFMYHLITAGTDSFNDQEEFLRAHLRTFGESFRSMLQAQMAGGYWAALSDYFAAFLRADLSFLGSARTSVPPVQLPEDREFLSALFDIAGPEELEEPPLRRVPVSGTNNCGGRCLFYARVQDGAVLRLDGGRQKPEVSGEAQLPCVRGAGYRQTYLNASRLRYPMKRAGRRGEGRFERISWDEALDVLTFKMKDIKDRYGPASRYVNYATGVAGVMRGDKLARHLLALDGGYLGLYNTYSSACAEIATPYVYGTLQTGSTSDTLPDSKLIILWGHNPLETIFNPMTRRELMRARKEGVRIIAVDPRYSDSARLYADEWIGLRPTTDGAFIDAMAHVILTEGLQDQAFMDACCLGFDRGHMPEGYKDAENYADYCLGRSDGVPKTPAWASKITGVPAEVIAGLAREYARSKPAALLPGLGYQRHGNGEQAVRGLIMLACLTGNVGVRGGNAAGLGHVRQHRLPSAGIAANPLGLSIPSFLWTDAVARGTALTAKDGVRGAGHLPAPVKMIFNLAGNALLNQHSDVNATAKILADDSLCEFIVCSDVFMTPSAKFADLLLPGTSLFETENICSPWDQGNYLLYNSGAVPPLFESRFEYGWLSELAGRLGLKGDFTKGHATAADWLRGSYEEVRLEEKELPPYDVFKQSGGWQYKNNKSFVAFENEVRDPANHPFPTPSGKIEIFSPRLHDMSQPDDIPAIPKYVPSFEGPADEKRAQYPLQLIAWHMKTRCHSIHFHADPLDAGEEQVLWMHPEDAAVRGVTSGDEVSVWNGRGKAYLKAHITDRIVPGAVAMPQGAWYRPGLDGTDLGGCINVLTTLRPTPLAKGNPQHSNLVEVALRRAE</sequence>
<keyword evidence="6" id="KW-0408">Iron</keyword>
<dbReference type="InterPro" id="IPR009010">
    <property type="entry name" value="Asp_de-COase-like_dom_sf"/>
</dbReference>
<evidence type="ECO:0000256" key="6">
    <source>
        <dbReference type="ARBA" id="ARBA00023004"/>
    </source>
</evidence>
<keyword evidence="5" id="KW-0560">Oxidoreductase</keyword>
<dbReference type="InterPro" id="IPR006656">
    <property type="entry name" value="Mopterin_OxRdtase"/>
</dbReference>
<dbReference type="InterPro" id="IPR006655">
    <property type="entry name" value="Mopterin_OxRdtase_prok_CS"/>
</dbReference>
<comment type="cofactor">
    <cofactor evidence="1">
        <name>Mo-bis(molybdopterin guanine dinucleotide)</name>
        <dbReference type="ChEBI" id="CHEBI:60539"/>
    </cofactor>
</comment>
<dbReference type="GO" id="GO:0051539">
    <property type="term" value="F:4 iron, 4 sulfur cluster binding"/>
    <property type="evidence" value="ECO:0007669"/>
    <property type="project" value="InterPro"/>
</dbReference>
<dbReference type="PROSITE" id="PS00490">
    <property type="entry name" value="MOLYBDOPTERIN_PROK_2"/>
    <property type="match status" value="1"/>
</dbReference>
<dbReference type="InterPro" id="IPR006963">
    <property type="entry name" value="Mopterin_OxRdtase_4Fe-4S_dom"/>
</dbReference>
<dbReference type="PROSITE" id="PS51669">
    <property type="entry name" value="4FE4S_MOW_BIS_MGD"/>
    <property type="match status" value="1"/>
</dbReference>
<dbReference type="Gene3D" id="3.40.50.740">
    <property type="match status" value="1"/>
</dbReference>
<evidence type="ECO:0000256" key="3">
    <source>
        <dbReference type="ARBA" id="ARBA00022505"/>
    </source>
</evidence>
<dbReference type="NCBIfam" id="TIGR02166">
    <property type="entry name" value="dmsA_ynfE"/>
    <property type="match status" value="1"/>
</dbReference>
<dbReference type="PANTHER" id="PTHR43742">
    <property type="entry name" value="TRIMETHYLAMINE-N-OXIDE REDUCTASE"/>
    <property type="match status" value="1"/>
</dbReference>
<dbReference type="GO" id="GO:0030288">
    <property type="term" value="C:outer membrane-bounded periplasmic space"/>
    <property type="evidence" value="ECO:0007669"/>
    <property type="project" value="TreeGrafter"/>
</dbReference>
<dbReference type="RefSeq" id="WP_084726365.1">
    <property type="nucleotide sequence ID" value="NZ_FQXV01000005.1"/>
</dbReference>
<dbReference type="Proteomes" id="UP000183995">
    <property type="component" value="Unassembled WGS sequence"/>
</dbReference>
<dbReference type="Gene3D" id="3.40.50.12440">
    <property type="match status" value="2"/>
</dbReference>
<dbReference type="SUPFAM" id="SSF53706">
    <property type="entry name" value="Formate dehydrogenase/DMSO reductase, domains 1-3"/>
    <property type="match status" value="1"/>
</dbReference>
<dbReference type="InterPro" id="IPR050612">
    <property type="entry name" value="Prok_Mopterin_Oxidored"/>
</dbReference>
<evidence type="ECO:0000256" key="5">
    <source>
        <dbReference type="ARBA" id="ARBA00023002"/>
    </source>
</evidence>
<dbReference type="OrthoDB" id="9803192at2"/>
<dbReference type="Pfam" id="PF00384">
    <property type="entry name" value="Molybdopterin"/>
    <property type="match status" value="1"/>
</dbReference>
<dbReference type="EMBL" id="FQXV01000005">
    <property type="protein sequence ID" value="SHH99512.1"/>
    <property type="molecule type" value="Genomic_DNA"/>
</dbReference>
<keyword evidence="7" id="KW-0411">Iron-sulfur</keyword>
<dbReference type="Gene3D" id="1.10.3480.10">
    <property type="entry name" value="TorD-like"/>
    <property type="match status" value="1"/>
</dbReference>
<dbReference type="GO" id="GO:0030151">
    <property type="term" value="F:molybdenum ion binding"/>
    <property type="evidence" value="ECO:0007669"/>
    <property type="project" value="InterPro"/>
</dbReference>
<dbReference type="PANTHER" id="PTHR43742:SF3">
    <property type="entry name" value="DIMETHYL SULFOXIDE REDUCTASE DMSA"/>
    <property type="match status" value="1"/>
</dbReference>
<proteinExistence type="inferred from homology"/>
<keyword evidence="4" id="KW-0479">Metal-binding</keyword>
<keyword evidence="10" id="KW-1185">Reference proteome</keyword>
<gene>
    <name evidence="9" type="ORF">SAMN02745823_01841</name>
</gene>
<dbReference type="GO" id="GO:0009061">
    <property type="term" value="P:anaerobic respiration"/>
    <property type="evidence" value="ECO:0007669"/>
    <property type="project" value="TreeGrafter"/>
</dbReference>
<evidence type="ECO:0000256" key="7">
    <source>
        <dbReference type="ARBA" id="ARBA00023014"/>
    </source>
</evidence>
<evidence type="ECO:0000256" key="1">
    <source>
        <dbReference type="ARBA" id="ARBA00001942"/>
    </source>
</evidence>
<protein>
    <submittedName>
        <fullName evidence="9">Anaerobic dimethyl sulfoxide reductase subunit A</fullName>
    </submittedName>
</protein>
<feature type="domain" description="4Fe-4S Mo/W bis-MGD-type" evidence="8">
    <location>
        <begin position="234"/>
        <end position="294"/>
    </location>
</feature>
<dbReference type="InterPro" id="IPR011888">
    <property type="entry name" value="Anaer_DMSO_reductase"/>
</dbReference>
<dbReference type="Gene3D" id="3.40.228.10">
    <property type="entry name" value="Dimethylsulfoxide Reductase, domain 2"/>
    <property type="match status" value="1"/>
</dbReference>
<dbReference type="Gene3D" id="2.40.40.20">
    <property type="match status" value="1"/>
</dbReference>
<dbReference type="Pfam" id="PF01568">
    <property type="entry name" value="Molydop_binding"/>
    <property type="match status" value="1"/>
</dbReference>
<evidence type="ECO:0000256" key="4">
    <source>
        <dbReference type="ARBA" id="ARBA00022723"/>
    </source>
</evidence>
<dbReference type="InterPro" id="IPR006657">
    <property type="entry name" value="MoPterin_dinucl-bd_dom"/>
</dbReference>
<dbReference type="GO" id="GO:0009055">
    <property type="term" value="F:electron transfer activity"/>
    <property type="evidence" value="ECO:0007669"/>
    <property type="project" value="TreeGrafter"/>
</dbReference>
<evidence type="ECO:0000313" key="10">
    <source>
        <dbReference type="Proteomes" id="UP000183995"/>
    </source>
</evidence>
<organism evidence="9 10">
    <name type="scientific">Sporobacter termitidis DSM 10068</name>
    <dbReference type="NCBI Taxonomy" id="1123282"/>
    <lineage>
        <taxon>Bacteria</taxon>
        <taxon>Bacillati</taxon>
        <taxon>Bacillota</taxon>
        <taxon>Clostridia</taxon>
        <taxon>Eubacteriales</taxon>
        <taxon>Oscillospiraceae</taxon>
        <taxon>Sporobacter</taxon>
    </lineage>
</organism>
<evidence type="ECO:0000256" key="2">
    <source>
        <dbReference type="ARBA" id="ARBA00010312"/>
    </source>
</evidence>
<dbReference type="InterPro" id="IPR020945">
    <property type="entry name" value="DMSO/NO3_reduct_chaperone"/>
</dbReference>
<dbReference type="STRING" id="1123282.SAMN02745823_01841"/>
<name>A0A1M5XIQ4_9FIRM</name>
<dbReference type="SUPFAM" id="SSF50692">
    <property type="entry name" value="ADC-like"/>
    <property type="match status" value="1"/>
</dbReference>